<reference evidence="2 3" key="1">
    <citation type="submission" date="2024-09" db="EMBL/GenBank/DDBJ databases">
        <authorList>
            <person name="Sun Q."/>
            <person name="Mori K."/>
        </authorList>
    </citation>
    <scope>NUCLEOTIDE SEQUENCE [LARGE SCALE GENOMIC DNA]</scope>
    <source>
        <strain evidence="2 3">CGMCC 1.15906</strain>
    </source>
</reference>
<feature type="transmembrane region" description="Helical" evidence="1">
    <location>
        <begin position="25"/>
        <end position="42"/>
    </location>
</feature>
<proteinExistence type="predicted"/>
<name>A0ABV6QP04_9ACTN</name>
<keyword evidence="1" id="KW-0472">Membrane</keyword>
<gene>
    <name evidence="2" type="ORF">ACFFGN_19430</name>
</gene>
<organism evidence="2 3">
    <name type="scientific">Kribbella deserti</name>
    <dbReference type="NCBI Taxonomy" id="1926257"/>
    <lineage>
        <taxon>Bacteria</taxon>
        <taxon>Bacillati</taxon>
        <taxon>Actinomycetota</taxon>
        <taxon>Actinomycetes</taxon>
        <taxon>Propionibacteriales</taxon>
        <taxon>Kribbellaceae</taxon>
        <taxon>Kribbella</taxon>
    </lineage>
</organism>
<feature type="transmembrane region" description="Helical" evidence="1">
    <location>
        <begin position="62"/>
        <end position="81"/>
    </location>
</feature>
<comment type="caution">
    <text evidence="2">The sequence shown here is derived from an EMBL/GenBank/DDBJ whole genome shotgun (WGS) entry which is preliminary data.</text>
</comment>
<dbReference type="EMBL" id="JBHLTC010000023">
    <property type="protein sequence ID" value="MFC0626260.1"/>
    <property type="molecule type" value="Genomic_DNA"/>
</dbReference>
<evidence type="ECO:0000313" key="3">
    <source>
        <dbReference type="Proteomes" id="UP001589890"/>
    </source>
</evidence>
<dbReference type="RefSeq" id="WP_380049528.1">
    <property type="nucleotide sequence ID" value="NZ_JBHLTC010000023.1"/>
</dbReference>
<evidence type="ECO:0000313" key="2">
    <source>
        <dbReference type="EMBL" id="MFC0626260.1"/>
    </source>
</evidence>
<accession>A0ABV6QP04</accession>
<protein>
    <submittedName>
        <fullName evidence="2">Uncharacterized protein</fullName>
    </submittedName>
</protein>
<sequence>MDDGREPPPASWWARWRTRRSTRRMRWIWGTALMAGFGLWAWQVGEWNDADWINDEPRSGYLALAAITYWPVAVVLWMAAYPSDPRRLPWNDGE</sequence>
<keyword evidence="1" id="KW-1133">Transmembrane helix</keyword>
<keyword evidence="3" id="KW-1185">Reference proteome</keyword>
<keyword evidence="1" id="KW-0812">Transmembrane</keyword>
<evidence type="ECO:0000256" key="1">
    <source>
        <dbReference type="SAM" id="Phobius"/>
    </source>
</evidence>
<dbReference type="Proteomes" id="UP001589890">
    <property type="component" value="Unassembled WGS sequence"/>
</dbReference>